<keyword evidence="1" id="KW-0816">Tricarboxylic acid cycle</keyword>
<dbReference type="SUPFAM" id="SSF52210">
    <property type="entry name" value="Succinyl-CoA synthetase domains"/>
    <property type="match status" value="1"/>
</dbReference>
<keyword evidence="3" id="KW-0547">Nucleotide-binding</keyword>
<dbReference type="Gene3D" id="3.40.50.720">
    <property type="entry name" value="NAD(P)-binding Rossmann-like Domain"/>
    <property type="match status" value="1"/>
</dbReference>
<sequence>MISDLFAIDRSTPVIIQGITGRMGRRHAALMRAYGTRIVGGTSARAGSIDEMPVPVFATCGEAVAATGARASVVMVPPEDVLDAASEAIAAGIGVVVTIAEGVPVHDALKLKAIADENDAVWIGPSTPGMARPGKAKLGFLPDISLHPGDWAMLTKSGTLSYEVGYRLAARGLGQSIWIGVGGEVVKGVRFADLVAPLAADPATRGILLVGEVGGTEEEEFADALIRQSFPKPVLALLAGRESKQGVAMGHAGALTFGAAGTLQSKRKHLEAAGAEVFFSLEALAAHAVELSSSSDQDTSEEWVHG</sequence>
<dbReference type="GO" id="GO:0009361">
    <property type="term" value="C:succinate-CoA ligase complex (ADP-forming)"/>
    <property type="evidence" value="ECO:0007669"/>
    <property type="project" value="TreeGrafter"/>
</dbReference>
<dbReference type="Gene3D" id="3.40.50.261">
    <property type="entry name" value="Succinyl-CoA synthetase domains"/>
    <property type="match status" value="1"/>
</dbReference>
<dbReference type="GO" id="GO:0004775">
    <property type="term" value="F:succinate-CoA ligase (ADP-forming) activity"/>
    <property type="evidence" value="ECO:0007669"/>
    <property type="project" value="TreeGrafter"/>
</dbReference>
<dbReference type="GO" id="GO:0004776">
    <property type="term" value="F:succinate-CoA ligase (GDP-forming) activity"/>
    <property type="evidence" value="ECO:0007669"/>
    <property type="project" value="TreeGrafter"/>
</dbReference>
<protein>
    <submittedName>
        <fullName evidence="6">Succinate--CoA ligase subunit alpha</fullName>
    </submittedName>
</protein>
<evidence type="ECO:0000256" key="3">
    <source>
        <dbReference type="ARBA" id="ARBA00022741"/>
    </source>
</evidence>
<dbReference type="SMART" id="SM00881">
    <property type="entry name" value="CoA_binding"/>
    <property type="match status" value="1"/>
</dbReference>
<dbReference type="RefSeq" id="WP_121622478.1">
    <property type="nucleotide sequence ID" value="NZ_JACIIW010000002.1"/>
</dbReference>
<dbReference type="EMBL" id="RCTF01000004">
    <property type="protein sequence ID" value="RLP79974.1"/>
    <property type="molecule type" value="Genomic_DNA"/>
</dbReference>
<dbReference type="AlphaFoldDB" id="A0A3L7AIV5"/>
<dbReference type="Pfam" id="PF00549">
    <property type="entry name" value="Ligase_CoA"/>
    <property type="match status" value="1"/>
</dbReference>
<dbReference type="Pfam" id="PF02629">
    <property type="entry name" value="CoA_binding"/>
    <property type="match status" value="1"/>
</dbReference>
<dbReference type="InterPro" id="IPR005810">
    <property type="entry name" value="CoA_lig_alpha"/>
</dbReference>
<dbReference type="InterPro" id="IPR036291">
    <property type="entry name" value="NAD(P)-bd_dom_sf"/>
</dbReference>
<dbReference type="Proteomes" id="UP000269692">
    <property type="component" value="Unassembled WGS sequence"/>
</dbReference>
<comment type="caution">
    <text evidence="6">The sequence shown here is derived from an EMBL/GenBank/DDBJ whole genome shotgun (WGS) entry which is preliminary data.</text>
</comment>
<evidence type="ECO:0000256" key="4">
    <source>
        <dbReference type="PIRSR" id="PIRSR001553-1"/>
    </source>
</evidence>
<evidence type="ECO:0000313" key="6">
    <source>
        <dbReference type="EMBL" id="RLP79974.1"/>
    </source>
</evidence>
<dbReference type="PRINTS" id="PR01798">
    <property type="entry name" value="SCOASYNTHASE"/>
</dbReference>
<organism evidence="6 7">
    <name type="scientific">Xanthobacter tagetidis</name>
    <dbReference type="NCBI Taxonomy" id="60216"/>
    <lineage>
        <taxon>Bacteria</taxon>
        <taxon>Pseudomonadati</taxon>
        <taxon>Pseudomonadota</taxon>
        <taxon>Alphaproteobacteria</taxon>
        <taxon>Hyphomicrobiales</taxon>
        <taxon>Xanthobacteraceae</taxon>
        <taxon>Xanthobacter</taxon>
    </lineage>
</organism>
<accession>A0A3L7AIV5</accession>
<keyword evidence="7" id="KW-1185">Reference proteome</keyword>
<dbReference type="InterPro" id="IPR005811">
    <property type="entry name" value="SUCC_ACL_C"/>
</dbReference>
<dbReference type="PANTHER" id="PTHR11117:SF2">
    <property type="entry name" value="SUCCINATE--COA LIGASE [ADP_GDP-FORMING] SUBUNIT ALPHA, MITOCHONDRIAL"/>
    <property type="match status" value="1"/>
</dbReference>
<proteinExistence type="predicted"/>
<evidence type="ECO:0000256" key="2">
    <source>
        <dbReference type="ARBA" id="ARBA00022598"/>
    </source>
</evidence>
<dbReference type="InterPro" id="IPR003781">
    <property type="entry name" value="CoA-bd"/>
</dbReference>
<dbReference type="SUPFAM" id="SSF51735">
    <property type="entry name" value="NAD(P)-binding Rossmann-fold domains"/>
    <property type="match status" value="1"/>
</dbReference>
<feature type="domain" description="CoA-binding" evidence="5">
    <location>
        <begin position="7"/>
        <end position="103"/>
    </location>
</feature>
<dbReference type="GO" id="GO:0000166">
    <property type="term" value="F:nucleotide binding"/>
    <property type="evidence" value="ECO:0007669"/>
    <property type="project" value="UniProtKB-KW"/>
</dbReference>
<reference evidence="6 7" key="1">
    <citation type="submission" date="2018-10" db="EMBL/GenBank/DDBJ databases">
        <title>Xanthobacter tagetidis genome sequencing and assembly.</title>
        <authorList>
            <person name="Maclea K.S."/>
            <person name="Goen A.E."/>
            <person name="Fatima S.A."/>
        </authorList>
    </citation>
    <scope>NUCLEOTIDE SEQUENCE [LARGE SCALE GENOMIC DNA]</scope>
    <source>
        <strain evidence="6 7">ATCC 700314</strain>
    </source>
</reference>
<dbReference type="PANTHER" id="PTHR11117">
    <property type="entry name" value="SUCCINYL-COA LIGASE SUBUNIT ALPHA"/>
    <property type="match status" value="1"/>
</dbReference>
<evidence type="ECO:0000259" key="5">
    <source>
        <dbReference type="SMART" id="SM00881"/>
    </source>
</evidence>
<feature type="active site" description="Tele-phosphohistidine intermediate" evidence="4">
    <location>
        <position position="251"/>
    </location>
</feature>
<keyword evidence="2 6" id="KW-0436">Ligase</keyword>
<name>A0A3L7AIV5_9HYPH</name>
<gene>
    <name evidence="6" type="ORF">D9R14_06340</name>
</gene>
<evidence type="ECO:0000256" key="1">
    <source>
        <dbReference type="ARBA" id="ARBA00022532"/>
    </source>
</evidence>
<dbReference type="InterPro" id="IPR016102">
    <property type="entry name" value="Succinyl-CoA_synth-like"/>
</dbReference>
<dbReference type="GO" id="GO:0006099">
    <property type="term" value="P:tricarboxylic acid cycle"/>
    <property type="evidence" value="ECO:0007669"/>
    <property type="project" value="UniProtKB-KW"/>
</dbReference>
<evidence type="ECO:0000313" key="7">
    <source>
        <dbReference type="Proteomes" id="UP000269692"/>
    </source>
</evidence>
<dbReference type="OrthoDB" id="9807196at2"/>
<dbReference type="PIRSF" id="PIRSF001553">
    <property type="entry name" value="SucCS_alpha"/>
    <property type="match status" value="1"/>
</dbReference>